<dbReference type="Gene3D" id="3.80.10.10">
    <property type="entry name" value="Ribonuclease Inhibitor"/>
    <property type="match status" value="2"/>
</dbReference>
<keyword evidence="2" id="KW-0433">Leucine-rich repeat</keyword>
<dbReference type="FunFam" id="3.80.10.10:FF:000166">
    <property type="entry name" value="Dynein assembly factor 1, axonemal"/>
    <property type="match status" value="1"/>
</dbReference>
<feature type="compositionally biased region" description="Polar residues" evidence="6">
    <location>
        <begin position="1"/>
        <end position="12"/>
    </location>
</feature>
<accession>A0A5K3ELH3</accession>
<feature type="compositionally biased region" description="Acidic residues" evidence="6">
    <location>
        <begin position="22"/>
        <end position="31"/>
    </location>
</feature>
<evidence type="ECO:0000256" key="2">
    <source>
        <dbReference type="ARBA" id="ARBA00022614"/>
    </source>
</evidence>
<dbReference type="SMART" id="SM00365">
    <property type="entry name" value="LRR_SD22"/>
    <property type="match status" value="3"/>
</dbReference>
<dbReference type="InterPro" id="IPR032675">
    <property type="entry name" value="LRR_dom_sf"/>
</dbReference>
<feature type="region of interest" description="Disordered" evidence="6">
    <location>
        <begin position="1"/>
        <end position="65"/>
    </location>
</feature>
<dbReference type="PANTHER" id="PTHR45973">
    <property type="entry name" value="PROTEIN PHOSPHATASE 1 REGULATORY SUBUNIT SDS22-RELATED"/>
    <property type="match status" value="1"/>
</dbReference>
<name>A0A5K3ELH3_MESCO</name>
<dbReference type="PROSITE" id="PS51450">
    <property type="entry name" value="LRR"/>
    <property type="match status" value="3"/>
</dbReference>
<evidence type="ECO:0000313" key="7">
    <source>
        <dbReference type="WBParaSite" id="MCU_001473-RA"/>
    </source>
</evidence>
<proteinExistence type="predicted"/>
<protein>
    <submittedName>
        <fullName evidence="7">Dynein axonemal assembly factor 1 homolog</fullName>
    </submittedName>
</protein>
<evidence type="ECO:0000256" key="6">
    <source>
        <dbReference type="SAM" id="MobiDB-lite"/>
    </source>
</evidence>
<keyword evidence="5" id="KW-0966">Cell projection</keyword>
<dbReference type="Pfam" id="PF14580">
    <property type="entry name" value="LRR_9"/>
    <property type="match status" value="1"/>
</dbReference>
<evidence type="ECO:0000256" key="3">
    <source>
        <dbReference type="ARBA" id="ARBA00022737"/>
    </source>
</evidence>
<comment type="subcellular location">
    <subcellularLocation>
        <location evidence="1">Cell projection</location>
        <location evidence="1">Cilium</location>
    </subcellularLocation>
</comment>
<dbReference type="InterPro" id="IPR001611">
    <property type="entry name" value="Leu-rich_rpt"/>
</dbReference>
<organism evidence="7">
    <name type="scientific">Mesocestoides corti</name>
    <name type="common">Flatworm</name>
    <dbReference type="NCBI Taxonomy" id="53468"/>
    <lineage>
        <taxon>Eukaryota</taxon>
        <taxon>Metazoa</taxon>
        <taxon>Spiralia</taxon>
        <taxon>Lophotrochozoa</taxon>
        <taxon>Platyhelminthes</taxon>
        <taxon>Cestoda</taxon>
        <taxon>Eucestoda</taxon>
        <taxon>Cyclophyllidea</taxon>
        <taxon>Mesocestoididae</taxon>
        <taxon>Mesocestoides</taxon>
    </lineage>
</organism>
<dbReference type="SUPFAM" id="SSF52075">
    <property type="entry name" value="Outer arm dynein light chain 1"/>
    <property type="match status" value="1"/>
</dbReference>
<dbReference type="PANTHER" id="PTHR45973:SF9">
    <property type="entry name" value="LEUCINE-RICH REPEAT-CONTAINING PROTEIN 46"/>
    <property type="match status" value="1"/>
</dbReference>
<dbReference type="InterPro" id="IPR050576">
    <property type="entry name" value="Cilia_flagella_integrity"/>
</dbReference>
<evidence type="ECO:0000256" key="4">
    <source>
        <dbReference type="ARBA" id="ARBA00023069"/>
    </source>
</evidence>
<keyword evidence="3" id="KW-0677">Repeat</keyword>
<dbReference type="AlphaFoldDB" id="A0A5K3ELH3"/>
<evidence type="ECO:0000256" key="5">
    <source>
        <dbReference type="ARBA" id="ARBA00023273"/>
    </source>
</evidence>
<dbReference type="WBParaSite" id="MCU_001473-RA">
    <property type="protein sequence ID" value="MCU_001473-RA"/>
    <property type="gene ID" value="MCU_001473"/>
</dbReference>
<reference evidence="7" key="1">
    <citation type="submission" date="2019-11" db="UniProtKB">
        <authorList>
            <consortium name="WormBaseParasite"/>
        </authorList>
    </citation>
    <scope>IDENTIFICATION</scope>
</reference>
<sequence>MNSDTEQASFSTAADEMFFDTIEPDAEEEEDKQLKTASQNSPLKSDDEGLPSRENGFCSGENNDVTSLSEDTSHILNDTYSVAGDSSTLLTFQPPLMDTAIKSIQISPSGPVFQLQPTPLPLNQPATSNHLLEMSLQHSCFVDHPQTMDPNFTEICKIPINQDNVCAVFTSSQEENVLNALPNCSGAVIESKDLDYSCSDFSEFPVEFHGVANEQIVEPMLTADVLEKAVEESVVVEFHGFTDDATTSVHVAGTDTTVNTEVSETLVYDEVTSKLVEGHLETIASESGDKASDQNVQGTEAEPTVFDILKEFREKHKPNPPKRILTPEEDAARNKWPRMTKEVIQKICKEQKLYQTPYLNDILYLHYRGFGWIENLEDYTGLRCLFLDVNGIDEIAGLEYQTELRCLFMSKNLVRKIENLDHMTHLDTLDVSHNMITKIENLSMLPALKKLIISHNKLVTREDIEHLRDCKALTVVDLQQNRIEDPTVLDEIFAKMPSLRVLYNQGNPFVREVRNYRKNFINQCKELTYLDDRPVFPKDRACAE</sequence>
<keyword evidence="4" id="KW-0969">Cilium</keyword>
<evidence type="ECO:0000256" key="1">
    <source>
        <dbReference type="ARBA" id="ARBA00004138"/>
    </source>
</evidence>